<organism evidence="2 3">
    <name type="scientific">Cystoisospora suis</name>
    <dbReference type="NCBI Taxonomy" id="483139"/>
    <lineage>
        <taxon>Eukaryota</taxon>
        <taxon>Sar</taxon>
        <taxon>Alveolata</taxon>
        <taxon>Apicomplexa</taxon>
        <taxon>Conoidasida</taxon>
        <taxon>Coccidia</taxon>
        <taxon>Eucoccidiorida</taxon>
        <taxon>Eimeriorina</taxon>
        <taxon>Sarcocystidae</taxon>
        <taxon>Cystoisospora</taxon>
    </lineage>
</organism>
<feature type="compositionally biased region" description="Basic and acidic residues" evidence="1">
    <location>
        <begin position="37"/>
        <end position="67"/>
    </location>
</feature>
<dbReference type="RefSeq" id="XP_067927395.1">
    <property type="nucleotide sequence ID" value="XM_068060636.1"/>
</dbReference>
<feature type="region of interest" description="Disordered" evidence="1">
    <location>
        <begin position="228"/>
        <end position="312"/>
    </location>
</feature>
<gene>
    <name evidence="2" type="ORF">CSUI_000402</name>
</gene>
<feature type="compositionally biased region" description="Basic and acidic residues" evidence="1">
    <location>
        <begin position="229"/>
        <end position="256"/>
    </location>
</feature>
<reference evidence="2 3" key="1">
    <citation type="journal article" date="2017" name="Int. J. Parasitol.">
        <title>The genome of the protozoan parasite Cystoisospora suis and a reverse vaccinology approach to identify vaccine candidates.</title>
        <authorList>
            <person name="Palmieri N."/>
            <person name="Shrestha A."/>
            <person name="Ruttkowski B."/>
            <person name="Beck T."/>
            <person name="Vogl C."/>
            <person name="Tomley F."/>
            <person name="Blake D.P."/>
            <person name="Joachim A."/>
        </authorList>
    </citation>
    <scope>NUCLEOTIDE SEQUENCE [LARGE SCALE GENOMIC DNA]</scope>
    <source>
        <strain evidence="2 3">Wien I</strain>
    </source>
</reference>
<feature type="compositionally biased region" description="Basic and acidic residues" evidence="1">
    <location>
        <begin position="538"/>
        <end position="547"/>
    </location>
</feature>
<feature type="compositionally biased region" description="Low complexity" evidence="1">
    <location>
        <begin position="1"/>
        <end position="20"/>
    </location>
</feature>
<feature type="compositionally biased region" description="Low complexity" evidence="1">
    <location>
        <begin position="192"/>
        <end position="202"/>
    </location>
</feature>
<proteinExistence type="predicted"/>
<evidence type="ECO:0000313" key="3">
    <source>
        <dbReference type="Proteomes" id="UP000221165"/>
    </source>
</evidence>
<feature type="compositionally biased region" description="Basic and acidic residues" evidence="1">
    <location>
        <begin position="630"/>
        <end position="645"/>
    </location>
</feature>
<feature type="compositionally biased region" description="Basic and acidic residues" evidence="1">
    <location>
        <begin position="396"/>
        <end position="405"/>
    </location>
</feature>
<feature type="compositionally biased region" description="Low complexity" evidence="1">
    <location>
        <begin position="83"/>
        <end position="98"/>
    </location>
</feature>
<evidence type="ECO:0000256" key="1">
    <source>
        <dbReference type="SAM" id="MobiDB-lite"/>
    </source>
</evidence>
<accession>A0A2C6LE76</accession>
<feature type="compositionally biased region" description="Basic and acidic residues" evidence="1">
    <location>
        <begin position="274"/>
        <end position="292"/>
    </location>
</feature>
<feature type="compositionally biased region" description="Basic and acidic residues" evidence="1">
    <location>
        <begin position="160"/>
        <end position="191"/>
    </location>
</feature>
<dbReference type="AlphaFoldDB" id="A0A2C6LE76"/>
<feature type="compositionally biased region" description="Gly residues" evidence="1">
    <location>
        <begin position="99"/>
        <end position="111"/>
    </location>
</feature>
<feature type="region of interest" description="Disordered" evidence="1">
    <location>
        <begin position="603"/>
        <end position="645"/>
    </location>
</feature>
<dbReference type="EMBL" id="MIGC01000172">
    <property type="protein sequence ID" value="PHJ25749.1"/>
    <property type="molecule type" value="Genomic_DNA"/>
</dbReference>
<protein>
    <submittedName>
        <fullName evidence="2">Uncharacterized protein</fullName>
    </submittedName>
</protein>
<dbReference type="GeneID" id="94423847"/>
<dbReference type="Proteomes" id="UP000221165">
    <property type="component" value="Unassembled WGS sequence"/>
</dbReference>
<keyword evidence="3" id="KW-1185">Reference proteome</keyword>
<name>A0A2C6LE76_9APIC</name>
<feature type="region of interest" description="Disordered" evidence="1">
    <location>
        <begin position="1"/>
        <end position="204"/>
    </location>
</feature>
<evidence type="ECO:0000313" key="2">
    <source>
        <dbReference type="EMBL" id="PHJ25749.1"/>
    </source>
</evidence>
<feature type="region of interest" description="Disordered" evidence="1">
    <location>
        <begin position="329"/>
        <end position="562"/>
    </location>
</feature>
<feature type="non-terminal residue" evidence="2">
    <location>
        <position position="753"/>
    </location>
</feature>
<feature type="compositionally biased region" description="Polar residues" evidence="1">
    <location>
        <begin position="604"/>
        <end position="614"/>
    </location>
</feature>
<comment type="caution">
    <text evidence="2">The sequence shown here is derived from an EMBL/GenBank/DDBJ whole genome shotgun (WGS) entry which is preliminary data.</text>
</comment>
<dbReference type="OrthoDB" id="347667at2759"/>
<dbReference type="VEuPathDB" id="ToxoDB:CSUI_000402"/>
<feature type="compositionally biased region" description="Gly residues" evidence="1">
    <location>
        <begin position="430"/>
        <end position="445"/>
    </location>
</feature>
<sequence>MQPSPGLLAPSSSSSSLPPSKEAEGGEPPGGGEEEARENRTKNGADEEDVSLRVKKLESKKDGSDHREDEDDSAVNVKKRTSFRFPSRSPNSLSPPSVGGDGGEGDMGSGGVPHLYSPIVRRTSNDGAPGQKRDLKMSLPARMNSNSNRGGPSISRRLPSRTEEVDQGEKRKGKEREGEARKVTFMRKDGESGASSSSSVSAFGLRRAVTNVGGPGGALSRMISLQRDVVGRGKGDGERESKQMQDLERKVSESNREGNFLGFRRAVTNVVPLQKDRRFGGGGGGRDERGGGDSDPPPEEDQSSRKYRRKSKSILRKLILPVDFTGVDGINHYYWGSSDSDEEILSTPTSSEEEEEEEGFTREAKNSSGTPSGEERKRRKSKTPPLASSSTGGGTGEKDSSKDEGAGGGDNEEEKKNKEVTVEDTSSTQQGGGFWSYFGWGGGGDTTATAGGEEEKPTASSSSSSSSKEKTEEASSSSSEENKEEAKSGGEAPVASSSPSGEDQKEREEGDGGGDEGDERGKKSSSSSVPVVRFHGVPTEDEKEKPPETSSLRTGGRTKKANSVVDMGFVDLIESLLLSHDVTQAGGRGGGYKRRGMMEPSYVHSRSSFATSDLTSERDSDLESFGSMDVRSRDSAAGDREEDTRRERRDMLLSMQEDLLWQIEDIQLYADQIHAAMSSKLEQEGRHMEASLKKNIVELQSQLGDDNELQMIHYEARLEALGLVPGLDSPQDAKIRRIDLSTLMSLSLSNYGK</sequence>